<dbReference type="EMBL" id="LKEB01000015">
    <property type="protein sequence ID" value="ROW14133.1"/>
    <property type="molecule type" value="Genomic_DNA"/>
</dbReference>
<feature type="region of interest" description="Disordered" evidence="1">
    <location>
        <begin position="200"/>
        <end position="223"/>
    </location>
</feature>
<feature type="compositionally biased region" description="Low complexity" evidence="1">
    <location>
        <begin position="15"/>
        <end position="31"/>
    </location>
</feature>
<accession>A0A423XDG6</accession>
<feature type="compositionally biased region" description="Gly residues" evidence="1">
    <location>
        <begin position="78"/>
        <end position="91"/>
    </location>
</feature>
<gene>
    <name evidence="2" type="ORF">VPNG_04265</name>
</gene>
<evidence type="ECO:0000256" key="1">
    <source>
        <dbReference type="SAM" id="MobiDB-lite"/>
    </source>
</evidence>
<dbReference type="PANTHER" id="PTHR13621">
    <property type="entry name" value="PROLINE-RICH PROTEIN PRCC"/>
    <property type="match status" value="1"/>
</dbReference>
<dbReference type="Pfam" id="PF10253">
    <property type="entry name" value="PRCC"/>
    <property type="match status" value="1"/>
</dbReference>
<dbReference type="InParanoid" id="A0A423XDG6"/>
<dbReference type="PANTHER" id="PTHR13621:SF2">
    <property type="entry name" value="PROLINE-RICH PROTEIN PRCC"/>
    <property type="match status" value="1"/>
</dbReference>
<dbReference type="AlphaFoldDB" id="A0A423XDG6"/>
<reference evidence="2 3" key="1">
    <citation type="submission" date="2015-09" db="EMBL/GenBank/DDBJ databases">
        <title>Host preference determinants of Valsa canker pathogens revealed by comparative genomics.</title>
        <authorList>
            <person name="Yin Z."/>
            <person name="Huang L."/>
        </authorList>
    </citation>
    <scope>NUCLEOTIDE SEQUENCE [LARGE SCALE GENOMIC DNA]</scope>
    <source>
        <strain evidence="2 3">SXYLt</strain>
    </source>
</reference>
<evidence type="ECO:0000313" key="3">
    <source>
        <dbReference type="Proteomes" id="UP000285146"/>
    </source>
</evidence>
<protein>
    <submittedName>
        <fullName evidence="2">Uncharacterized protein</fullName>
    </submittedName>
</protein>
<sequence>MGLVEYSDSESDGDSPSVSAAPSKPAASQSATKQPFKRLVDKANPGKILVNLPSATSSAADEATQEGEDNPAKRRKIGAGGSGGGGGGRFGGFSSFLPPPKAMAIARPSGGGSGSSSGKAAAPRVGVNLKTSSEAAFSRDDNGGDDGALAGEGNNHSAASTGLKLPAPKASAQPSIPEGQKPAEEVKLVGKPLMFKPLSVARKPAKKSGGVKAAPPKAVGTQGMTASSSFTAAAPKAQNEVVQAAAPPKKKKVSLFSVADDTSSTSEAARRELFGRGGAAPSGGTANSVINFNLDQEYRHNEELRASGALDQQQHNPLRAIKPGKHSLQQLVNQVQGQRDALEENFAKNRATQKSAGAKYGFR</sequence>
<dbReference type="OrthoDB" id="2555634at2759"/>
<organism evidence="2 3">
    <name type="scientific">Cytospora leucostoma</name>
    <dbReference type="NCBI Taxonomy" id="1230097"/>
    <lineage>
        <taxon>Eukaryota</taxon>
        <taxon>Fungi</taxon>
        <taxon>Dikarya</taxon>
        <taxon>Ascomycota</taxon>
        <taxon>Pezizomycotina</taxon>
        <taxon>Sordariomycetes</taxon>
        <taxon>Sordariomycetidae</taxon>
        <taxon>Diaporthales</taxon>
        <taxon>Cytosporaceae</taxon>
        <taxon>Cytospora</taxon>
    </lineage>
</organism>
<keyword evidence="3" id="KW-1185">Reference proteome</keyword>
<proteinExistence type="predicted"/>
<comment type="caution">
    <text evidence="2">The sequence shown here is derived from an EMBL/GenBank/DDBJ whole genome shotgun (WGS) entry which is preliminary data.</text>
</comment>
<dbReference type="GO" id="GO:0005634">
    <property type="term" value="C:nucleus"/>
    <property type="evidence" value="ECO:0007669"/>
    <property type="project" value="TreeGrafter"/>
</dbReference>
<name>A0A423XDG6_9PEZI</name>
<feature type="region of interest" description="Disordered" evidence="1">
    <location>
        <begin position="1"/>
        <end position="182"/>
    </location>
</feature>
<dbReference type="InterPro" id="IPR018800">
    <property type="entry name" value="PRCC"/>
</dbReference>
<dbReference type="STRING" id="1230097.A0A423XDG6"/>
<dbReference type="Proteomes" id="UP000285146">
    <property type="component" value="Unassembled WGS sequence"/>
</dbReference>
<evidence type="ECO:0000313" key="2">
    <source>
        <dbReference type="EMBL" id="ROW14133.1"/>
    </source>
</evidence>